<dbReference type="AlphaFoldDB" id="A0A450V4H3"/>
<proteinExistence type="predicted"/>
<accession>A0A450V4H3</accession>
<name>A0A450V4H3_9GAMM</name>
<sequence length="161" mass="18267">MIRAPCGVIPARLRLGPFICLFPARLYEWIEFQECFTNTKSCFIGLRRSLARAWFGIARPRPQPIWSPSLGSWAPAFPAGMTGWVVSGDCVGIQHFRHSGRECRDPCQGWQKLPVNSREITIAETLRPTTNIRAVIQPELLSEKLDRFARGFTGQGLIRHF</sequence>
<protein>
    <submittedName>
        <fullName evidence="1">Uncharacterized protein</fullName>
    </submittedName>
</protein>
<gene>
    <name evidence="1" type="ORF">BECKLFY1418A_GA0070994_110313</name>
</gene>
<dbReference type="EMBL" id="CAADFH010000103">
    <property type="protein sequence ID" value="VFJ99678.1"/>
    <property type="molecule type" value="Genomic_DNA"/>
</dbReference>
<reference evidence="1" key="1">
    <citation type="submission" date="2019-02" db="EMBL/GenBank/DDBJ databases">
        <authorList>
            <person name="Gruber-Vodicka R. H."/>
            <person name="Seah K. B. B."/>
        </authorList>
    </citation>
    <scope>NUCLEOTIDE SEQUENCE</scope>
    <source>
        <strain evidence="1">BECK_M6</strain>
    </source>
</reference>
<organism evidence="1">
    <name type="scientific">Candidatus Kentrum sp. LFY</name>
    <dbReference type="NCBI Taxonomy" id="2126342"/>
    <lineage>
        <taxon>Bacteria</taxon>
        <taxon>Pseudomonadati</taxon>
        <taxon>Pseudomonadota</taxon>
        <taxon>Gammaproteobacteria</taxon>
        <taxon>Candidatus Kentrum</taxon>
    </lineage>
</organism>
<evidence type="ECO:0000313" key="1">
    <source>
        <dbReference type="EMBL" id="VFJ99678.1"/>
    </source>
</evidence>